<dbReference type="EMBL" id="JAAGAX010000013">
    <property type="protein sequence ID" value="KAF2293862.1"/>
    <property type="molecule type" value="Genomic_DNA"/>
</dbReference>
<name>A0A6A6KXU8_HEVBR</name>
<evidence type="ECO:0000313" key="2">
    <source>
        <dbReference type="Proteomes" id="UP000467840"/>
    </source>
</evidence>
<evidence type="ECO:0000313" key="1">
    <source>
        <dbReference type="EMBL" id="KAF2293862.1"/>
    </source>
</evidence>
<comment type="caution">
    <text evidence="1">The sequence shown here is derived from an EMBL/GenBank/DDBJ whole genome shotgun (WGS) entry which is preliminary data.</text>
</comment>
<accession>A0A6A6KXU8</accession>
<gene>
    <name evidence="1" type="ORF">GH714_005244</name>
</gene>
<protein>
    <submittedName>
        <fullName evidence="1">Uncharacterized protein</fullName>
    </submittedName>
</protein>
<reference evidence="1 2" key="1">
    <citation type="journal article" date="2020" name="Mol. Plant">
        <title>The Chromosome-Based Rubber Tree Genome Provides New Insights into Spurge Genome Evolution and Rubber Biosynthesis.</title>
        <authorList>
            <person name="Liu J."/>
            <person name="Shi C."/>
            <person name="Shi C.C."/>
            <person name="Li W."/>
            <person name="Zhang Q.J."/>
            <person name="Zhang Y."/>
            <person name="Li K."/>
            <person name="Lu H.F."/>
            <person name="Shi C."/>
            <person name="Zhu S.T."/>
            <person name="Xiao Z.Y."/>
            <person name="Nan H."/>
            <person name="Yue Y."/>
            <person name="Zhu X.G."/>
            <person name="Wu Y."/>
            <person name="Hong X.N."/>
            <person name="Fan G.Y."/>
            <person name="Tong Y."/>
            <person name="Zhang D."/>
            <person name="Mao C.L."/>
            <person name="Liu Y.L."/>
            <person name="Hao S.J."/>
            <person name="Liu W.Q."/>
            <person name="Lv M.Q."/>
            <person name="Zhang H.B."/>
            <person name="Liu Y."/>
            <person name="Hu-Tang G.R."/>
            <person name="Wang J.P."/>
            <person name="Wang J.H."/>
            <person name="Sun Y.H."/>
            <person name="Ni S.B."/>
            <person name="Chen W.B."/>
            <person name="Zhang X.C."/>
            <person name="Jiao Y.N."/>
            <person name="Eichler E.E."/>
            <person name="Li G.H."/>
            <person name="Liu X."/>
            <person name="Gao L.Z."/>
        </authorList>
    </citation>
    <scope>NUCLEOTIDE SEQUENCE [LARGE SCALE GENOMIC DNA]</scope>
    <source>
        <strain evidence="2">cv. GT1</strain>
        <tissue evidence="1">Leaf</tissue>
    </source>
</reference>
<keyword evidence="2" id="KW-1185">Reference proteome</keyword>
<proteinExistence type="predicted"/>
<dbReference type="Proteomes" id="UP000467840">
    <property type="component" value="Chromosome 7"/>
</dbReference>
<organism evidence="1 2">
    <name type="scientific">Hevea brasiliensis</name>
    <name type="common">Para rubber tree</name>
    <name type="synonym">Siphonia brasiliensis</name>
    <dbReference type="NCBI Taxonomy" id="3981"/>
    <lineage>
        <taxon>Eukaryota</taxon>
        <taxon>Viridiplantae</taxon>
        <taxon>Streptophyta</taxon>
        <taxon>Embryophyta</taxon>
        <taxon>Tracheophyta</taxon>
        <taxon>Spermatophyta</taxon>
        <taxon>Magnoliopsida</taxon>
        <taxon>eudicotyledons</taxon>
        <taxon>Gunneridae</taxon>
        <taxon>Pentapetalae</taxon>
        <taxon>rosids</taxon>
        <taxon>fabids</taxon>
        <taxon>Malpighiales</taxon>
        <taxon>Euphorbiaceae</taxon>
        <taxon>Crotonoideae</taxon>
        <taxon>Micrandreae</taxon>
        <taxon>Hevea</taxon>
    </lineage>
</organism>
<sequence>MLQAKGLLSASTSIEEDPISQLMNPVLIIPFYPWYGFKLAELSKFESPLARLDLSFLSTLKVTSPSLDPMSNLAKVQEA</sequence>
<dbReference type="AlphaFoldDB" id="A0A6A6KXU8"/>